<dbReference type="PANTHER" id="PTHR12993:SF11">
    <property type="entry name" value="N-ACETYLGLUCOSAMINYL-PHOSPHATIDYLINOSITOL DE-N-ACETYLASE"/>
    <property type="match status" value="1"/>
</dbReference>
<gene>
    <name evidence="1" type="ORF">COV53_07060</name>
</gene>
<dbReference type="InterPro" id="IPR024078">
    <property type="entry name" value="LmbE-like_dom_sf"/>
</dbReference>
<name>A0A2H0NFK0_9BACT</name>
<evidence type="ECO:0000313" key="2">
    <source>
        <dbReference type="Proteomes" id="UP000230707"/>
    </source>
</evidence>
<dbReference type="EMBL" id="PCWS01000152">
    <property type="protein sequence ID" value="PIR07673.1"/>
    <property type="molecule type" value="Genomic_DNA"/>
</dbReference>
<sequence length="247" mass="28908">MKKILAVFAHPDDEVFGPGGTMAKYGHEGVEIHILCATRGESGDEKNFKFQISNNKFEDNKLGKRREKELLRSAEILGIKSVEFLNFIDGQLCNNLYHKLADKISRKIISFKPQIILTNERLGISGHLDHIAVSMTTTYAYLKTKIAQKLYYYCMNVKFREKALDNYFIYFPEGYQENQITTKINYEKYWDYKKRAMKMHESQLKDVTALLSRFSRQPKIDHFILQYYQNLKPELPETDFFSGVSIK</sequence>
<dbReference type="GO" id="GO:0016811">
    <property type="term" value="F:hydrolase activity, acting on carbon-nitrogen (but not peptide) bonds, in linear amides"/>
    <property type="evidence" value="ECO:0007669"/>
    <property type="project" value="TreeGrafter"/>
</dbReference>
<dbReference type="Pfam" id="PF02585">
    <property type="entry name" value="PIG-L"/>
    <property type="match status" value="1"/>
</dbReference>
<evidence type="ECO:0008006" key="3">
    <source>
        <dbReference type="Google" id="ProtNLM"/>
    </source>
</evidence>
<protein>
    <recommendedName>
        <fullName evidence="3">PIG-L family deacetylase</fullName>
    </recommendedName>
</protein>
<reference evidence="1 2" key="1">
    <citation type="submission" date="2017-09" db="EMBL/GenBank/DDBJ databases">
        <title>Depth-based differentiation of microbial function through sediment-hosted aquifers and enrichment of novel symbionts in the deep terrestrial subsurface.</title>
        <authorList>
            <person name="Probst A.J."/>
            <person name="Ladd B."/>
            <person name="Jarett J.K."/>
            <person name="Geller-Mcgrath D.E."/>
            <person name="Sieber C.M."/>
            <person name="Emerson J.B."/>
            <person name="Anantharaman K."/>
            <person name="Thomas B.C."/>
            <person name="Malmstrom R."/>
            <person name="Stieglmeier M."/>
            <person name="Klingl A."/>
            <person name="Woyke T."/>
            <person name="Ryan C.M."/>
            <person name="Banfield J.F."/>
        </authorList>
    </citation>
    <scope>NUCLEOTIDE SEQUENCE [LARGE SCALE GENOMIC DNA]</scope>
    <source>
        <strain evidence="1">CG11_big_fil_rev_8_21_14_0_20_37_11</strain>
    </source>
</reference>
<dbReference type="InterPro" id="IPR003737">
    <property type="entry name" value="GlcNAc_PI_deacetylase-related"/>
</dbReference>
<dbReference type="AlphaFoldDB" id="A0A2H0NFK0"/>
<comment type="caution">
    <text evidence="1">The sequence shown here is derived from an EMBL/GenBank/DDBJ whole genome shotgun (WGS) entry which is preliminary data.</text>
</comment>
<dbReference type="Gene3D" id="3.40.50.10320">
    <property type="entry name" value="LmbE-like"/>
    <property type="match status" value="1"/>
</dbReference>
<organism evidence="1 2">
    <name type="scientific">Candidatus Gottesmanbacteria bacterium CG11_big_fil_rev_8_21_14_0_20_37_11</name>
    <dbReference type="NCBI Taxonomy" id="1974575"/>
    <lineage>
        <taxon>Bacteria</taxon>
        <taxon>Candidatus Gottesmaniibacteriota</taxon>
    </lineage>
</organism>
<evidence type="ECO:0000313" key="1">
    <source>
        <dbReference type="EMBL" id="PIR07673.1"/>
    </source>
</evidence>
<dbReference type="PANTHER" id="PTHR12993">
    <property type="entry name" value="N-ACETYLGLUCOSAMINYL-PHOSPHATIDYLINOSITOL DE-N-ACETYLASE-RELATED"/>
    <property type="match status" value="1"/>
</dbReference>
<dbReference type="SUPFAM" id="SSF102588">
    <property type="entry name" value="LmbE-like"/>
    <property type="match status" value="1"/>
</dbReference>
<proteinExistence type="predicted"/>
<dbReference type="Proteomes" id="UP000230707">
    <property type="component" value="Unassembled WGS sequence"/>
</dbReference>
<accession>A0A2H0NFK0</accession>